<dbReference type="SUPFAM" id="SSF51126">
    <property type="entry name" value="Pectin lyase-like"/>
    <property type="match status" value="1"/>
</dbReference>
<evidence type="ECO:0000313" key="6">
    <source>
        <dbReference type="EMBL" id="MFC5986955.1"/>
    </source>
</evidence>
<dbReference type="Gene3D" id="2.60.40.10">
    <property type="entry name" value="Immunoglobulins"/>
    <property type="match status" value="4"/>
</dbReference>
<dbReference type="SUPFAM" id="SSF49265">
    <property type="entry name" value="Fibronectin type III"/>
    <property type="match status" value="3"/>
</dbReference>
<dbReference type="InterPro" id="IPR012334">
    <property type="entry name" value="Pectin_lyas_fold"/>
</dbReference>
<comment type="caution">
    <text evidence="6">The sequence shown here is derived from an EMBL/GenBank/DDBJ whole genome shotgun (WGS) entry which is preliminary data.</text>
</comment>
<dbReference type="InterPro" id="IPR036116">
    <property type="entry name" value="FN3_sf"/>
</dbReference>
<dbReference type="Pfam" id="PF00041">
    <property type="entry name" value="fn3"/>
    <property type="match status" value="1"/>
</dbReference>
<keyword evidence="7" id="KW-1185">Reference proteome</keyword>
<dbReference type="InterPro" id="IPR054470">
    <property type="entry name" value="FIMAH_dom"/>
</dbReference>
<evidence type="ECO:0000256" key="3">
    <source>
        <dbReference type="SAM" id="MobiDB-lite"/>
    </source>
</evidence>
<dbReference type="CDD" id="cd00063">
    <property type="entry name" value="FN3"/>
    <property type="match status" value="3"/>
</dbReference>
<dbReference type="Proteomes" id="UP001596250">
    <property type="component" value="Unassembled WGS sequence"/>
</dbReference>
<dbReference type="PANTHER" id="PTHR42970">
    <property type="entry name" value="PECTATE LYASE C-RELATED"/>
    <property type="match status" value="1"/>
</dbReference>
<gene>
    <name evidence="6" type="ORF">ACFPXP_11070</name>
</gene>
<feature type="region of interest" description="Disordered" evidence="3">
    <location>
        <begin position="383"/>
        <end position="427"/>
    </location>
</feature>
<dbReference type="Pfam" id="PF22888">
    <property type="entry name" value="FIMAH"/>
    <property type="match status" value="1"/>
</dbReference>
<feature type="region of interest" description="Disordered" evidence="3">
    <location>
        <begin position="452"/>
        <end position="472"/>
    </location>
</feature>
<keyword evidence="1" id="KW-0479">Metal-binding</keyword>
<feature type="domain" description="Fibronectin type-III" evidence="5">
    <location>
        <begin position="822"/>
        <end position="913"/>
    </location>
</feature>
<dbReference type="InterPro" id="IPR011050">
    <property type="entry name" value="Pectin_lyase_fold/virulence"/>
</dbReference>
<evidence type="ECO:0000259" key="5">
    <source>
        <dbReference type="PROSITE" id="PS50853"/>
    </source>
</evidence>
<feature type="chain" id="PRO_5045928507" evidence="4">
    <location>
        <begin position="20"/>
        <end position="1086"/>
    </location>
</feature>
<feature type="domain" description="Fibronectin type-III" evidence="5">
    <location>
        <begin position="729"/>
        <end position="819"/>
    </location>
</feature>
<evidence type="ECO:0000256" key="1">
    <source>
        <dbReference type="ARBA" id="ARBA00022723"/>
    </source>
</evidence>
<protein>
    <submittedName>
        <fullName evidence="6">FIMAH domain-containing protein</fullName>
    </submittedName>
</protein>
<name>A0ABW1IPC7_9BACL</name>
<keyword evidence="4" id="KW-0732">Signal</keyword>
<evidence type="ECO:0000256" key="4">
    <source>
        <dbReference type="SAM" id="SignalP"/>
    </source>
</evidence>
<feature type="compositionally biased region" description="Basic and acidic residues" evidence="3">
    <location>
        <begin position="413"/>
        <end position="422"/>
    </location>
</feature>
<accession>A0ABW1IPC7</accession>
<feature type="domain" description="Fibronectin type-III" evidence="5">
    <location>
        <begin position="638"/>
        <end position="726"/>
    </location>
</feature>
<organism evidence="6 7">
    <name type="scientific">Marinicrinis lubricantis</name>
    <dbReference type="NCBI Taxonomy" id="2086470"/>
    <lineage>
        <taxon>Bacteria</taxon>
        <taxon>Bacillati</taxon>
        <taxon>Bacillota</taxon>
        <taxon>Bacilli</taxon>
        <taxon>Bacillales</taxon>
        <taxon>Paenibacillaceae</taxon>
    </lineage>
</organism>
<evidence type="ECO:0000313" key="7">
    <source>
        <dbReference type="Proteomes" id="UP001596250"/>
    </source>
</evidence>
<evidence type="ECO:0000256" key="2">
    <source>
        <dbReference type="ARBA" id="ARBA00023180"/>
    </source>
</evidence>
<feature type="compositionally biased region" description="Pro residues" evidence="3">
    <location>
        <begin position="456"/>
        <end position="467"/>
    </location>
</feature>
<dbReference type="InterPro" id="IPR003961">
    <property type="entry name" value="FN3_dom"/>
</dbReference>
<dbReference type="Gene3D" id="2.160.20.10">
    <property type="entry name" value="Single-stranded right-handed beta-helix, Pectin lyase-like"/>
    <property type="match status" value="1"/>
</dbReference>
<reference evidence="7" key="1">
    <citation type="journal article" date="2019" name="Int. J. Syst. Evol. Microbiol.">
        <title>The Global Catalogue of Microorganisms (GCM) 10K type strain sequencing project: providing services to taxonomists for standard genome sequencing and annotation.</title>
        <authorList>
            <consortium name="The Broad Institute Genomics Platform"/>
            <consortium name="The Broad Institute Genome Sequencing Center for Infectious Disease"/>
            <person name="Wu L."/>
            <person name="Ma J."/>
        </authorList>
    </citation>
    <scope>NUCLEOTIDE SEQUENCE [LARGE SCALE GENOMIC DNA]</scope>
    <source>
        <strain evidence="7">CCM 8749</strain>
    </source>
</reference>
<proteinExistence type="predicted"/>
<keyword evidence="2" id="KW-0325">Glycoprotein</keyword>
<sequence>MKKILPLFLMIVLCFSVFPPNTSTVSAAYNELPAFPGAEGFGYAAKGGRGGEVYHVTSYELTGPGTFHDALMTAGDTPRTIVFDISGEITIPRIVVRNKSNITIAGQTAPGDGVTIKGHNIRFIDCNDIVIRYMRFRIGMHDFKDDTMYFENCQNVIIDHSTFSWGTDEVLSILSKDYENPKSKNITVQWSIISEGLLTHSMGGLIEMNTITMHHNLYAHNNDRNPKTKGQIDFVNNIVYNWGDYPYVAGGESGTKGYGNVVGNYFIAGKNSKNPEYAVVRGNENYSLYLHNNRIDSNKNGVLDGTDTGAGMMEEARPSVLVPERFAYPPVHTQEPEVAYEYVLEHAGASLVRDLIDERTMDGVKYQYGVIIGDENDMGGYAPLKQATAPADTDRDGMPDAWEEANGLDPNDPSDRNGDRNGDGYTNLEDYLNELAAPGFPEEYPMEPIPWSGPVFTPPQPEPQPEPNEPEPGLDIIAPMYGDIIRSAVVNDNSSSGLDNAKDWSIQQNLQPGDLVAGDRQYQFVSIQEHVKGLEYVRSAVDSRSATNDDVLSFYLAADADVYVALDTRVSPASWLTSAYEDTGEYIEDTQPVQFQLYKRHYDAGSYVVTGKNNNSKRMNYFVIVKQTNSQEAPPAERPSGLAANLSDGGSVTLDWAPVSGAETYFVYRSSSNDPSQRIIASTAVPMLVDSNTELGVTYEYHVSAVNGGGESLPSDPAEVFNYDPNVPAPATPQGLHIPVTRSMSVVLEWTPVEQAVSYSVYRAEGTDSGYVKIGSTAGAEYTDSNVKPSTTYYYKVQSMGIGGVSEWSAPVSTTTKPPVTMPQAPTGLTEVSSAHSSFEIKWDPVGNAESYNIYRKANEESTYSLLGSTSSASYVDGSVSVSRSGYSYKVTAVNEMGESAQSDDITITMPLPTAPIDFEAGWVGDTFVGFIWTSGSGESQVNVYREANGVVEYVGYGKVNTFYDRTAQPGVEYTYYAKGVNASGESEMSNTVTVTPGYVTVLENWMEIFQTSNDLSGPLVHQLSNTLRQAQHHLDKGSVQKAVQFAEKYLEQLGEDAHQEHVSALAKWMLSKYAEEFITFLQANE</sequence>
<dbReference type="SMART" id="SM00060">
    <property type="entry name" value="FN3"/>
    <property type="match status" value="4"/>
</dbReference>
<feature type="signal peptide" evidence="4">
    <location>
        <begin position="1"/>
        <end position="19"/>
    </location>
</feature>
<dbReference type="PANTHER" id="PTHR42970:SF1">
    <property type="entry name" value="PECTATE LYASE C-RELATED"/>
    <property type="match status" value="1"/>
</dbReference>
<dbReference type="PROSITE" id="PS50853">
    <property type="entry name" value="FN3"/>
    <property type="match status" value="3"/>
</dbReference>
<dbReference type="InterPro" id="IPR052063">
    <property type="entry name" value="Polysaccharide_Lyase_1"/>
</dbReference>
<dbReference type="InterPro" id="IPR013783">
    <property type="entry name" value="Ig-like_fold"/>
</dbReference>
<dbReference type="EMBL" id="JBHSQV010000144">
    <property type="protein sequence ID" value="MFC5986955.1"/>
    <property type="molecule type" value="Genomic_DNA"/>
</dbReference>
<dbReference type="RefSeq" id="WP_379894262.1">
    <property type="nucleotide sequence ID" value="NZ_CBCSCT010000062.1"/>
</dbReference>